<organism evidence="1 2">
    <name type="scientific">Artomyces pyxidatus</name>
    <dbReference type="NCBI Taxonomy" id="48021"/>
    <lineage>
        <taxon>Eukaryota</taxon>
        <taxon>Fungi</taxon>
        <taxon>Dikarya</taxon>
        <taxon>Basidiomycota</taxon>
        <taxon>Agaricomycotina</taxon>
        <taxon>Agaricomycetes</taxon>
        <taxon>Russulales</taxon>
        <taxon>Auriscalpiaceae</taxon>
        <taxon>Artomyces</taxon>
    </lineage>
</organism>
<reference evidence="1" key="1">
    <citation type="submission" date="2021-03" db="EMBL/GenBank/DDBJ databases">
        <authorList>
            <consortium name="DOE Joint Genome Institute"/>
            <person name="Ahrendt S."/>
            <person name="Looney B.P."/>
            <person name="Miyauchi S."/>
            <person name="Morin E."/>
            <person name="Drula E."/>
            <person name="Courty P.E."/>
            <person name="Chicoki N."/>
            <person name="Fauchery L."/>
            <person name="Kohler A."/>
            <person name="Kuo A."/>
            <person name="Labutti K."/>
            <person name="Pangilinan J."/>
            <person name="Lipzen A."/>
            <person name="Riley R."/>
            <person name="Andreopoulos W."/>
            <person name="He G."/>
            <person name="Johnson J."/>
            <person name="Barry K.W."/>
            <person name="Grigoriev I.V."/>
            <person name="Nagy L."/>
            <person name="Hibbett D."/>
            <person name="Henrissat B."/>
            <person name="Matheny P.B."/>
            <person name="Labbe J."/>
            <person name="Martin F."/>
        </authorList>
    </citation>
    <scope>NUCLEOTIDE SEQUENCE</scope>
    <source>
        <strain evidence="1">HHB10654</strain>
    </source>
</reference>
<evidence type="ECO:0000313" key="1">
    <source>
        <dbReference type="EMBL" id="KAI0058227.1"/>
    </source>
</evidence>
<name>A0ACB8SPV5_9AGAM</name>
<evidence type="ECO:0000313" key="2">
    <source>
        <dbReference type="Proteomes" id="UP000814140"/>
    </source>
</evidence>
<accession>A0ACB8SPV5</accession>
<gene>
    <name evidence="1" type="ORF">BV25DRAFT_1919440</name>
</gene>
<comment type="caution">
    <text evidence="1">The sequence shown here is derived from an EMBL/GenBank/DDBJ whole genome shotgun (WGS) entry which is preliminary data.</text>
</comment>
<sequence>MHPELWPTETEVCAQLQSIYDTHSAPGEISAIPGHSLRIVLLDRWPESSSFINDVVPQDDYGLARLYTLADVVDRYHTAFCLQTNIEHAMERASIGLRKRVEDVDKFAGDLESAIQDQSRTIEQTRTDTDERFIELARDMTQLTKRLSDHQSERDELLVSLQEDLASYSSRVDERQDRLERRVRDLISRLDSLTRGLPQNNAVPRTLRATLDPLAVDLRGSQVADFSPQADPHWSGLRTNLNSRRGGQSLQALRLSDEISQVVTQEELLRDSCSDYDGRSVSSYTSRREPTGNGDERCVTSSPEPPSMPCQASRFPHGMQSPRRASMVDPDFQQMANELSFERKSLSGGESQQTPLVEQDTSLDPKPKQFARKESLDQHPTFAVTDLQQTPSVDGSAVLEGSPIVTAGSVSAAEELHDGFVVVNKTSPYASSSYRDPRYQGVIDTASETAIRIWGSSVAHIAPYAKAIHTSIAVRSPYPMLRNVSQTSIRRPGLVRASLLVSGFALVAYTFEIMYAMISYNNCV</sequence>
<keyword evidence="2" id="KW-1185">Reference proteome</keyword>
<reference evidence="1" key="2">
    <citation type="journal article" date="2022" name="New Phytol.">
        <title>Evolutionary transition to the ectomycorrhizal habit in the genomes of a hyperdiverse lineage of mushroom-forming fungi.</title>
        <authorList>
            <person name="Looney B."/>
            <person name="Miyauchi S."/>
            <person name="Morin E."/>
            <person name="Drula E."/>
            <person name="Courty P.E."/>
            <person name="Kohler A."/>
            <person name="Kuo A."/>
            <person name="LaButti K."/>
            <person name="Pangilinan J."/>
            <person name="Lipzen A."/>
            <person name="Riley R."/>
            <person name="Andreopoulos W."/>
            <person name="He G."/>
            <person name="Johnson J."/>
            <person name="Nolan M."/>
            <person name="Tritt A."/>
            <person name="Barry K.W."/>
            <person name="Grigoriev I.V."/>
            <person name="Nagy L.G."/>
            <person name="Hibbett D."/>
            <person name="Henrissat B."/>
            <person name="Matheny P.B."/>
            <person name="Labbe J."/>
            <person name="Martin F.M."/>
        </authorList>
    </citation>
    <scope>NUCLEOTIDE SEQUENCE</scope>
    <source>
        <strain evidence="1">HHB10654</strain>
    </source>
</reference>
<dbReference type="EMBL" id="MU277237">
    <property type="protein sequence ID" value="KAI0058227.1"/>
    <property type="molecule type" value="Genomic_DNA"/>
</dbReference>
<dbReference type="Proteomes" id="UP000814140">
    <property type="component" value="Unassembled WGS sequence"/>
</dbReference>
<proteinExistence type="predicted"/>
<protein>
    <submittedName>
        <fullName evidence="1">Uncharacterized protein</fullName>
    </submittedName>
</protein>